<dbReference type="InterPro" id="IPR036271">
    <property type="entry name" value="Tet_transcr_reg_TetR-rel_C_sf"/>
</dbReference>
<dbReference type="EMBL" id="CP023699">
    <property type="protein sequence ID" value="QEU94703.1"/>
    <property type="molecule type" value="Genomic_DNA"/>
</dbReference>
<dbReference type="GO" id="GO:0003700">
    <property type="term" value="F:DNA-binding transcription factor activity"/>
    <property type="evidence" value="ECO:0007669"/>
    <property type="project" value="TreeGrafter"/>
</dbReference>
<feature type="region of interest" description="Disordered" evidence="5">
    <location>
        <begin position="1"/>
        <end position="23"/>
    </location>
</feature>
<proteinExistence type="predicted"/>
<dbReference type="SUPFAM" id="SSF46689">
    <property type="entry name" value="Homeodomain-like"/>
    <property type="match status" value="1"/>
</dbReference>
<dbReference type="Gene3D" id="1.10.357.10">
    <property type="entry name" value="Tetracycline Repressor, domain 2"/>
    <property type="match status" value="1"/>
</dbReference>
<dbReference type="InterPro" id="IPR050109">
    <property type="entry name" value="HTH-type_TetR-like_transc_reg"/>
</dbReference>
<dbReference type="KEGG" id="ska:CP970_30830"/>
<reference evidence="7 8" key="1">
    <citation type="submission" date="2017-09" db="EMBL/GenBank/DDBJ databases">
        <authorList>
            <person name="Lee N."/>
            <person name="Cho B.-K."/>
        </authorList>
    </citation>
    <scope>NUCLEOTIDE SEQUENCE [LARGE SCALE GENOMIC DNA]</scope>
    <source>
        <strain evidence="7 8">ATCC 12853</strain>
    </source>
</reference>
<keyword evidence="3" id="KW-0804">Transcription</keyword>
<evidence type="ECO:0000313" key="8">
    <source>
        <dbReference type="Proteomes" id="UP000325529"/>
    </source>
</evidence>
<evidence type="ECO:0000256" key="4">
    <source>
        <dbReference type="PROSITE-ProRule" id="PRU00335"/>
    </source>
</evidence>
<dbReference type="PANTHER" id="PTHR30055">
    <property type="entry name" value="HTH-TYPE TRANSCRIPTIONAL REGULATOR RUTR"/>
    <property type="match status" value="1"/>
</dbReference>
<dbReference type="OrthoDB" id="71867at2"/>
<evidence type="ECO:0000259" key="6">
    <source>
        <dbReference type="PROSITE" id="PS50977"/>
    </source>
</evidence>
<dbReference type="InterPro" id="IPR025996">
    <property type="entry name" value="MT1864/Rv1816-like_C"/>
</dbReference>
<feature type="domain" description="HTH tetR-type" evidence="6">
    <location>
        <begin position="28"/>
        <end position="88"/>
    </location>
</feature>
<sequence>MDSVRRKGSSVADKHRTDDLPTWGAHLTPRAREIVGAARELLEESGAEKLTMRSLADRLGIKAPSLYKHFPDKSAVEVELIAQLLDESARACEEAEAAASGSLDALTDAYRAYALAHPHLYRLATERPLPRHALPPGLENRAAAPLVRACDGDADLARAAWAFAHGMVILEIHGRFPEGADLGAAWKRGTRALDR</sequence>
<keyword evidence="1" id="KW-0805">Transcription regulation</keyword>
<keyword evidence="2 4" id="KW-0238">DNA-binding</keyword>
<organism evidence="7 8">
    <name type="scientific">Streptomyces kanamyceticus</name>
    <dbReference type="NCBI Taxonomy" id="1967"/>
    <lineage>
        <taxon>Bacteria</taxon>
        <taxon>Bacillati</taxon>
        <taxon>Actinomycetota</taxon>
        <taxon>Actinomycetes</taxon>
        <taxon>Kitasatosporales</taxon>
        <taxon>Streptomycetaceae</taxon>
        <taxon>Streptomyces</taxon>
    </lineage>
</organism>
<dbReference type="SUPFAM" id="SSF48498">
    <property type="entry name" value="Tetracyclin repressor-like, C-terminal domain"/>
    <property type="match status" value="1"/>
</dbReference>
<protein>
    <submittedName>
        <fullName evidence="7">TetR/AcrR family transcriptional regulator</fullName>
    </submittedName>
</protein>
<dbReference type="PROSITE" id="PS50977">
    <property type="entry name" value="HTH_TETR_2"/>
    <property type="match status" value="1"/>
</dbReference>
<dbReference type="AlphaFoldDB" id="A0A5J6GI12"/>
<evidence type="ECO:0000313" key="7">
    <source>
        <dbReference type="EMBL" id="QEU94703.1"/>
    </source>
</evidence>
<evidence type="ECO:0000256" key="2">
    <source>
        <dbReference type="ARBA" id="ARBA00023125"/>
    </source>
</evidence>
<dbReference type="Pfam" id="PF00440">
    <property type="entry name" value="TetR_N"/>
    <property type="match status" value="1"/>
</dbReference>
<evidence type="ECO:0000256" key="1">
    <source>
        <dbReference type="ARBA" id="ARBA00023015"/>
    </source>
</evidence>
<keyword evidence="8" id="KW-1185">Reference proteome</keyword>
<gene>
    <name evidence="7" type="ORF">CP970_30830</name>
</gene>
<dbReference type="InterPro" id="IPR009057">
    <property type="entry name" value="Homeodomain-like_sf"/>
</dbReference>
<dbReference type="PANTHER" id="PTHR30055:SF239">
    <property type="entry name" value="TRANSCRIPTIONAL REGULATORY PROTEIN"/>
    <property type="match status" value="1"/>
</dbReference>
<dbReference type="GO" id="GO:0000976">
    <property type="term" value="F:transcription cis-regulatory region binding"/>
    <property type="evidence" value="ECO:0007669"/>
    <property type="project" value="TreeGrafter"/>
</dbReference>
<name>A0A5J6GI12_STRKN</name>
<accession>A0A5J6GI12</accession>
<dbReference type="PRINTS" id="PR00455">
    <property type="entry name" value="HTHTETR"/>
</dbReference>
<dbReference type="Pfam" id="PF13305">
    <property type="entry name" value="TetR_C_33"/>
    <property type="match status" value="1"/>
</dbReference>
<evidence type="ECO:0000256" key="5">
    <source>
        <dbReference type="SAM" id="MobiDB-lite"/>
    </source>
</evidence>
<feature type="DNA-binding region" description="H-T-H motif" evidence="4">
    <location>
        <begin position="51"/>
        <end position="70"/>
    </location>
</feature>
<dbReference type="Proteomes" id="UP000325529">
    <property type="component" value="Chromosome"/>
</dbReference>
<evidence type="ECO:0000256" key="3">
    <source>
        <dbReference type="ARBA" id="ARBA00023163"/>
    </source>
</evidence>
<dbReference type="InterPro" id="IPR001647">
    <property type="entry name" value="HTH_TetR"/>
</dbReference>